<feature type="region of interest" description="Disordered" evidence="2">
    <location>
        <begin position="9"/>
        <end position="40"/>
    </location>
</feature>
<sequence length="1522" mass="172471">MKKIWQLCLDRKKTVPDEDPRGNPKSKKSGQRPCKTSRIDGKELGSSMQAAFQALKGTHTITGKRLEHEDKPGYYDRVGQSVIQRLSVFNDLVQKFADVHPYSKAAWSIISSVVTVTLPYNQLISTLDSTYQFIEESTEIQNHPSYERILSSLAKQTQECAYFIQGIRVGMNITGEPIRLRVQSYRDSFAKLLAEFQTRSALHTEISVGRLLELNKSMGETLDLNDLPYASNVGLHTGKECLLGTRVEVLDEIVDWTNNDDDNCPRLFWLAGSAGMGKSAIAHSIASRFKSIKRLGSFFRFDKNSLERRDKIFSTIARDLASLDPQIKHELAKIIKDEISLRHTTDLQLQWNKFISEPLRTISEFSTGPILIVIDGLDESGDPISRRELLKILEKEISSLPVNIRILITSRPEQDILLTFQNSQSQSYIRSKMMNNIPETETNRDILTYFKTTLKEESFGDAQLKRLVDLSQGLFQWAYLASEFLTGLGNGAGSTINERYDDLISTQHIESIEDPLDTMYNQILSSLFDSKSPRAMSRFRSVIGSIVAAREPLSLTALIALRGENVSLAGRETDIKVVIQYMGSLLSGIDDPSSPIRPLHLSFREYLLDYNRSREFCIDPTHCHREFAFGCLRTMMEELRFNICGISNSHIRNVDDKGLSGRVSSLISSQLSYSSRHWARHVSSTAFDPLVAGKVEGFLHHGFLLWLEVLSLLRAIGGAAKSMSSFISWCSGKESHQTLYDFAVDGKRFVQLFGGAIADSAPHVYLSALPFCPQESVIYKKFISQFPSTLRISSEPIHDWPLGWRRIAMRNVTCMSFSHGGQYFAVAALQEGTVRVLDPETLATLWTVVPLDEPDNDHNIWAIQFSTGDKSLVFITPKHIFAFDILMGNLTILHSNFSLPHYVKFSQDAKFIAFCYDLDTESKLTVWDLGNSKEIINIHVKGKRTLYFGFSNTDKGSFVAYLGVDIGVQIWDLETGTLLQLFPIGPQLPESFNKQEARRLMSYPYMLTPSGEQIVFNDYDCSYLWNYRDNSLITVEGECLDITPGDSIITHAGINILLRDKEGSELRCPSTNYAISNELSKDGNRLAISDPEHLDILDLDGWQSHARRDIHSSKSASSFSSFIDVSSDGKYFLAKSAESGYYEIWDVRLGQPIQKFPGSAKSLESYKPTSSRTFSPTSRYLGYVSDEHIVNLYNIDSGITKDFPFGDRKVDVESIAFSQDELFMATLDLSQGTIHTWNIDSSQIVDTLTIPSPKPQNPPRFKVSPTLRYFAYADARNKNISLFTRMRPIPLDFLTGSSNTEDRILSADEDFMFSADEEYIIISREKKIFHVNLTMEKHRAITLQLEGIPTSVSLRRRFIYLTSDSDVRLFEGGSYWVGNNVRLGCHIWDASSGQLLHSVSLDYPEYEFGNFIPSLQYLFTFTSSCTRVLRLDFEEDWIRFSSNEQHSLWTLPRKSSVTFRSDGWVITQNGELLFWVPQDYHHRLHIPRLKYMIGKKATELDLSSFSHGQSWTSCIQSSNLDL</sequence>
<proteinExistence type="predicted"/>
<dbReference type="SUPFAM" id="SSF69322">
    <property type="entry name" value="Tricorn protease domain 2"/>
    <property type="match status" value="1"/>
</dbReference>
<dbReference type="Pfam" id="PF24883">
    <property type="entry name" value="NPHP3_N"/>
    <property type="match status" value="1"/>
</dbReference>
<dbReference type="Gene3D" id="3.40.50.300">
    <property type="entry name" value="P-loop containing nucleotide triphosphate hydrolases"/>
    <property type="match status" value="1"/>
</dbReference>
<name>A0AAV5AAN8_9AGAM</name>
<dbReference type="InterPro" id="IPR027417">
    <property type="entry name" value="P-loop_NTPase"/>
</dbReference>
<accession>A0AAV5AAN8</accession>
<evidence type="ECO:0000256" key="2">
    <source>
        <dbReference type="SAM" id="MobiDB-lite"/>
    </source>
</evidence>
<reference evidence="4" key="1">
    <citation type="submission" date="2021-10" db="EMBL/GenBank/DDBJ databases">
        <title>De novo Genome Assembly of Clathrus columnatus (Basidiomycota, Fungi) Using Illumina and Nanopore Sequence Data.</title>
        <authorList>
            <person name="Ogiso-Tanaka E."/>
            <person name="Itagaki H."/>
            <person name="Hosoya T."/>
            <person name="Hosaka K."/>
        </authorList>
    </citation>
    <scope>NUCLEOTIDE SEQUENCE</scope>
    <source>
        <strain evidence="4">MO-923</strain>
    </source>
</reference>
<dbReference type="SUPFAM" id="SSF52540">
    <property type="entry name" value="P-loop containing nucleoside triphosphate hydrolases"/>
    <property type="match status" value="1"/>
</dbReference>
<gene>
    <name evidence="4" type="ORF">Clacol_004874</name>
</gene>
<protein>
    <recommendedName>
        <fullName evidence="3">NACHT domain-containing protein</fullName>
    </recommendedName>
</protein>
<dbReference type="Proteomes" id="UP001050691">
    <property type="component" value="Unassembled WGS sequence"/>
</dbReference>
<dbReference type="InterPro" id="IPR056884">
    <property type="entry name" value="NPHP3-like_N"/>
</dbReference>
<keyword evidence="5" id="KW-1185">Reference proteome</keyword>
<dbReference type="PANTHER" id="PTHR10039">
    <property type="entry name" value="AMELOGENIN"/>
    <property type="match status" value="1"/>
</dbReference>
<evidence type="ECO:0000313" key="5">
    <source>
        <dbReference type="Proteomes" id="UP001050691"/>
    </source>
</evidence>
<comment type="caution">
    <text evidence="4">The sequence shown here is derived from an EMBL/GenBank/DDBJ whole genome shotgun (WGS) entry which is preliminary data.</text>
</comment>
<dbReference type="Gene3D" id="2.130.10.10">
    <property type="entry name" value="YVTN repeat-like/Quinoprotein amine dehydrogenase"/>
    <property type="match status" value="2"/>
</dbReference>
<organism evidence="4 5">
    <name type="scientific">Clathrus columnatus</name>
    <dbReference type="NCBI Taxonomy" id="1419009"/>
    <lineage>
        <taxon>Eukaryota</taxon>
        <taxon>Fungi</taxon>
        <taxon>Dikarya</taxon>
        <taxon>Basidiomycota</taxon>
        <taxon>Agaricomycotina</taxon>
        <taxon>Agaricomycetes</taxon>
        <taxon>Phallomycetidae</taxon>
        <taxon>Phallales</taxon>
        <taxon>Clathraceae</taxon>
        <taxon>Clathrus</taxon>
    </lineage>
</organism>
<evidence type="ECO:0000256" key="1">
    <source>
        <dbReference type="ARBA" id="ARBA00022737"/>
    </source>
</evidence>
<dbReference type="SUPFAM" id="SSF82171">
    <property type="entry name" value="DPP6 N-terminal domain-like"/>
    <property type="match status" value="1"/>
</dbReference>
<evidence type="ECO:0000259" key="3">
    <source>
        <dbReference type="PROSITE" id="PS50837"/>
    </source>
</evidence>
<feature type="domain" description="NACHT" evidence="3">
    <location>
        <begin position="266"/>
        <end position="412"/>
    </location>
</feature>
<dbReference type="InterPro" id="IPR015943">
    <property type="entry name" value="WD40/YVTN_repeat-like_dom_sf"/>
</dbReference>
<dbReference type="PANTHER" id="PTHR10039:SF17">
    <property type="entry name" value="FUNGAL STAND N-TERMINAL GOODBYE DOMAIN-CONTAINING PROTEIN-RELATED"/>
    <property type="match status" value="1"/>
</dbReference>
<keyword evidence="1" id="KW-0677">Repeat</keyword>
<dbReference type="EMBL" id="BPWL01000005">
    <property type="protein sequence ID" value="GJJ10647.1"/>
    <property type="molecule type" value="Genomic_DNA"/>
</dbReference>
<dbReference type="PROSITE" id="PS50837">
    <property type="entry name" value="NACHT"/>
    <property type="match status" value="1"/>
</dbReference>
<evidence type="ECO:0000313" key="4">
    <source>
        <dbReference type="EMBL" id="GJJ10647.1"/>
    </source>
</evidence>
<feature type="compositionally biased region" description="Basic and acidic residues" evidence="2">
    <location>
        <begin position="9"/>
        <end position="22"/>
    </location>
</feature>
<dbReference type="InterPro" id="IPR007111">
    <property type="entry name" value="NACHT_NTPase"/>
</dbReference>